<dbReference type="Pfam" id="PF01785">
    <property type="entry name" value="Closter_coat"/>
    <property type="match status" value="1"/>
</dbReference>
<dbReference type="InterPro" id="IPR002679">
    <property type="entry name" value="Closter_coat"/>
</dbReference>
<dbReference type="GO" id="GO:0044423">
    <property type="term" value="C:virion component"/>
    <property type="evidence" value="ECO:0007669"/>
    <property type="project" value="InterPro"/>
</dbReference>
<name>A0A7T5QZ87_9VIRU</name>
<evidence type="ECO:0000313" key="1">
    <source>
        <dbReference type="EMBL" id="QQG34627.1"/>
    </source>
</evidence>
<reference evidence="1" key="1">
    <citation type="submission" date="2020-11" db="EMBL/GenBank/DDBJ databases">
        <authorList>
            <person name="Bejerman N."/>
        </authorList>
    </citation>
    <scope>NUCLEOTIDE SEQUENCE</scope>
    <source>
        <strain evidence="1">Anthu</strain>
    </source>
</reference>
<sequence>MAGTDANIVAEYVEQQTNWGVSVATDAQRDQAEARIMAQARVNGMPNNVRSLRRLLVQLFIFAANVGTGSKEYWNGKTIDYTDHNGAARTQPASEVWDRIIGDPGNVGAAAGFPATTKAYFRNRATTAIVVFKAHPDQLRRQARMNLPKEFAYLAADFLDGTKGLSSEEQAAIDAAKQLLLFRSNTSKQLNTAVQYTGAVASTSAGKVVSNARRITME</sequence>
<dbReference type="EMBL" id="MW328743">
    <property type="protein sequence ID" value="QQG34627.1"/>
    <property type="molecule type" value="Genomic_RNA"/>
</dbReference>
<organism evidence="1">
    <name type="scientific">Anthurium alphaflexivirus 1</name>
    <dbReference type="NCBI Taxonomy" id="2794424"/>
    <lineage>
        <taxon>Viruses</taxon>
        <taxon>Riboviria</taxon>
        <taxon>Orthornavirae</taxon>
        <taxon>Kitrinoviricota</taxon>
        <taxon>Alsuviricetes</taxon>
        <taxon>Tymovirales</taxon>
        <taxon>Alphaflexiviridae</taxon>
    </lineage>
</organism>
<accession>A0A7T5QZ87</accession>
<protein>
    <submittedName>
        <fullName evidence="1">CP</fullName>
    </submittedName>
</protein>
<proteinExistence type="predicted"/>